<dbReference type="PANTHER" id="PTHR15976:SF16">
    <property type="entry name" value="ASTEROID DOMAIN-CONTAINING PROTEIN"/>
    <property type="match status" value="1"/>
</dbReference>
<proteinExistence type="inferred from homology"/>
<comment type="subcellular location">
    <subcellularLocation>
        <location evidence="3">Cytoplasm</location>
    </subcellularLocation>
    <subcellularLocation>
        <location evidence="3">Nucleus</location>
        <location evidence="3">Nucleolus</location>
    </subcellularLocation>
    <text evidence="3">Shuttles between cytoplasm and nucleus/nucleolus.</text>
</comment>
<comment type="similarity">
    <text evidence="3">Belongs to the eIF-6 family.</text>
</comment>
<dbReference type="InterPro" id="IPR026784">
    <property type="entry name" value="Coact_PPARg"/>
</dbReference>
<dbReference type="Gene3D" id="3.75.10.10">
    <property type="entry name" value="L-arginine/glycine Amidinotransferase, Chain A"/>
    <property type="match status" value="1"/>
</dbReference>
<keyword evidence="3" id="KW-0539">Nucleus</keyword>
<dbReference type="Pfam" id="PF00078">
    <property type="entry name" value="RVT_1"/>
    <property type="match status" value="1"/>
</dbReference>
<accession>A0ABY6KEC1</accession>
<dbReference type="PROSITE" id="PS50994">
    <property type="entry name" value="INTEGRASE"/>
    <property type="match status" value="1"/>
</dbReference>
<keyword evidence="1 3" id="KW-0396">Initiation factor</keyword>
<dbReference type="InterPro" id="IPR043502">
    <property type="entry name" value="DNA/RNA_pol_sf"/>
</dbReference>
<dbReference type="InterPro" id="IPR002769">
    <property type="entry name" value="eIF6"/>
</dbReference>
<dbReference type="SMART" id="SM00654">
    <property type="entry name" value="eIF6"/>
    <property type="match status" value="1"/>
</dbReference>
<evidence type="ECO:0000259" key="5">
    <source>
        <dbReference type="PROSITE" id="PS50994"/>
    </source>
</evidence>
<dbReference type="Gene3D" id="3.30.420.10">
    <property type="entry name" value="Ribonuclease H-like superfamily/Ribonuclease H"/>
    <property type="match status" value="1"/>
</dbReference>
<dbReference type="InterPro" id="IPR036397">
    <property type="entry name" value="RNaseH_sf"/>
</dbReference>
<dbReference type="SUPFAM" id="SSF55909">
    <property type="entry name" value="Pentein"/>
    <property type="match status" value="1"/>
</dbReference>
<feature type="compositionally biased region" description="Gly residues" evidence="4">
    <location>
        <begin position="355"/>
        <end position="366"/>
    </location>
</feature>
<feature type="domain" description="Integrase catalytic" evidence="5">
    <location>
        <begin position="805"/>
        <end position="924"/>
    </location>
</feature>
<keyword evidence="3" id="KW-0963">Cytoplasm</keyword>
<dbReference type="InterPro" id="IPR012337">
    <property type="entry name" value="RNaseH-like_sf"/>
</dbReference>
<evidence type="ECO:0000256" key="4">
    <source>
        <dbReference type="SAM" id="MobiDB-lite"/>
    </source>
</evidence>
<gene>
    <name evidence="3" type="primary">EIF6</name>
    <name evidence="6" type="ORF">LAZ67_4000376</name>
</gene>
<dbReference type="Pfam" id="PF01912">
    <property type="entry name" value="eIF-6"/>
    <property type="match status" value="1"/>
</dbReference>
<feature type="region of interest" description="Disordered" evidence="4">
    <location>
        <begin position="355"/>
        <end position="374"/>
    </location>
</feature>
<dbReference type="CDD" id="cd01650">
    <property type="entry name" value="RT_nLTR_like"/>
    <property type="match status" value="1"/>
</dbReference>
<sequence>MHPWIYHVFTKGEIRIPVFLEEEVPTELPPIASLYQPLRAIIYGILSDVQHRKKSYLTNSNSAEYSDSLGFAVAEPVVVKEWVFSRTNPYQKPESVTAMPLSNPTPKLYQLWLGGSEFKVSRMNAFLGCMRSENHLMKDRNHVPEHLLLFCCVLRYMLTETRPVLSRQELEAFLIQAVDPDLQNTDKTQKVEIPIITTRGIQIAAMFMAGVEHAILANDACGAPIQAIHCCPWMFFNGKLFQLKLHKIMCNNNLIALCNGQIDQVSKVEFLRRAILEGLNPVFAHPTMLPPPGAATARPTYNPRVLPPRPRMMARGGQLEVAGVVVGSWGANYGRGGGGGPRFPAPTRGVGRGRVRGGGGAAGGTTQGKQNKQPGEVWTIQTRVDEFLECSSLVHLRMSHPVWLPLRRPTVGLSSVLGRVPTFNLTPVGGEVLLTAFVVFQARKNKMGNGGKNTNGTPTAASSVAPNQDQDFYVDVPGMGRGLSIENDRSISTLQLVKKLDQYPFRKKRKIDLVEQEETTMNIKKKSDKSVKYDLSIRVILMPDDELMAEISLSEITGEIAHLKRNKACGLDNIPNEAIKALPPAYLTALKDIYNRVLKTGQFPTTWCKTIIHPIFKNGDADNPHNYRGIALLSNLAKLFSSILKIRLSNWTENRAIIPENQAGFRKKHSCQDHIFTLVSLIQLTLRRKRRKFYAFFIDLKKAFDMVPQALLWKKLLDIGLNLRFINLIKNYYENMTAAVRWNNSFTEFIKIKSGVLQVLLTALIYLVFICQSMEMSICYYMQMILYPEISLLQNLTAQEVIGRLKSIFARHGTPETVRSDNGPQFQKVLGSEFSKFSKEWSFKHITSSPKFPQSNGFIEAIIKNIKQSFKKEEDCYLTLQAYRTMPLESGYSPAELLMGRRLRTSVPAIESSLMPSLFEAELSDVIPVIQTTLDTTKIIGRLCVGNRKGLLVTRNTKDNELQHLRDSLPDNVVVGRVEERLSALGNIIACNDYVALIHPDIDKETEEIIADTLGVEVFRHTVASQSLVGTYCALSNQGALLHPQAKIEEQREISSLLQVPVIAGSINRGSKQVGAGMVVNDWAAFCGIDTTATESSVVENIFKINATQAPQISESLRKSLIQTL</sequence>
<dbReference type="InterPro" id="IPR000477">
    <property type="entry name" value="RT_dom"/>
</dbReference>
<evidence type="ECO:0000256" key="1">
    <source>
        <dbReference type="ARBA" id="ARBA00022540"/>
    </source>
</evidence>
<dbReference type="PANTHER" id="PTHR15976">
    <property type="entry name" value="CONSTITUTIVE COACTIVATOR OF PEROXISOME PROLIFERATOR-ACTIVATED RECEPTOR GAMMA"/>
    <property type="match status" value="1"/>
</dbReference>
<evidence type="ECO:0000256" key="2">
    <source>
        <dbReference type="ARBA" id="ARBA00022917"/>
    </source>
</evidence>
<dbReference type="EMBL" id="CP092866">
    <property type="protein sequence ID" value="UYV66133.1"/>
    <property type="molecule type" value="Genomic_DNA"/>
</dbReference>
<name>A0ABY6KEC1_9ARAC</name>
<dbReference type="InterPro" id="IPR001584">
    <property type="entry name" value="Integrase_cat-core"/>
</dbReference>
<comment type="subunit">
    <text evidence="3">Monomer. Associates with the 60S ribosomal subunit.</text>
</comment>
<dbReference type="Proteomes" id="UP001235939">
    <property type="component" value="Chromosome 04"/>
</dbReference>
<dbReference type="HAMAP" id="MF_00032">
    <property type="entry name" value="eIF_6"/>
    <property type="match status" value="1"/>
</dbReference>
<dbReference type="SUPFAM" id="SSF53098">
    <property type="entry name" value="Ribonuclease H-like"/>
    <property type="match status" value="1"/>
</dbReference>
<keyword evidence="2 3" id="KW-0648">Protein biosynthesis</keyword>
<evidence type="ECO:0000256" key="3">
    <source>
        <dbReference type="HAMAP-Rule" id="MF_03132"/>
    </source>
</evidence>
<dbReference type="CDD" id="cd00527">
    <property type="entry name" value="IF6"/>
    <property type="match status" value="1"/>
</dbReference>
<keyword evidence="3" id="KW-0690">Ribosome biogenesis</keyword>
<dbReference type="NCBIfam" id="TIGR00323">
    <property type="entry name" value="eIF-6"/>
    <property type="match status" value="1"/>
</dbReference>
<protein>
    <recommendedName>
        <fullName evidence="3">Eukaryotic translation initiation factor 6</fullName>
        <shortName evidence="3">eIF-6</shortName>
    </recommendedName>
</protein>
<evidence type="ECO:0000313" key="7">
    <source>
        <dbReference type="Proteomes" id="UP001235939"/>
    </source>
</evidence>
<reference evidence="6 7" key="1">
    <citation type="submission" date="2022-01" db="EMBL/GenBank/DDBJ databases">
        <title>A chromosomal length assembly of Cordylochernes scorpioides.</title>
        <authorList>
            <person name="Zeh D."/>
            <person name="Zeh J."/>
        </authorList>
    </citation>
    <scope>NUCLEOTIDE SEQUENCE [LARGE SCALE GENOMIC DNA]</scope>
    <source>
        <strain evidence="6">IN4F17</strain>
        <tissue evidence="6">Whole Body</tissue>
    </source>
</reference>
<comment type="function">
    <text evidence="3">Binds to the 60S ribosomal subunit and prevents its association with the 40S ribosomal subunit to form the 80S initiation complex in the cytoplasm. May also be involved in ribosome biogenesis.</text>
</comment>
<evidence type="ECO:0000313" key="6">
    <source>
        <dbReference type="EMBL" id="UYV66133.1"/>
    </source>
</evidence>
<dbReference type="SUPFAM" id="SSF56672">
    <property type="entry name" value="DNA/RNA polymerases"/>
    <property type="match status" value="1"/>
</dbReference>
<keyword evidence="7" id="KW-1185">Reference proteome</keyword>
<organism evidence="6 7">
    <name type="scientific">Cordylochernes scorpioides</name>
    <dbReference type="NCBI Taxonomy" id="51811"/>
    <lineage>
        <taxon>Eukaryota</taxon>
        <taxon>Metazoa</taxon>
        <taxon>Ecdysozoa</taxon>
        <taxon>Arthropoda</taxon>
        <taxon>Chelicerata</taxon>
        <taxon>Arachnida</taxon>
        <taxon>Pseudoscorpiones</taxon>
        <taxon>Cheliferoidea</taxon>
        <taxon>Chernetidae</taxon>
        <taxon>Cordylochernes</taxon>
    </lineage>
</organism>